<sequence length="71" mass="8011">MNRKMASGGFSVAFISVEDENCGRSNEDTEIDPVQPLLDWNCVIWFPFSSASATKEEEEKEKVHEDIGFIV</sequence>
<dbReference type="KEGG" id="gsl:Gasu_46770"/>
<dbReference type="Gramene" id="EME27858">
    <property type="protein sequence ID" value="EME27858"/>
    <property type="gene ID" value="Gasu_46770"/>
</dbReference>
<name>M2XW78_GALSU</name>
<dbReference type="AlphaFoldDB" id="M2XW78"/>
<dbReference type="Proteomes" id="UP000030680">
    <property type="component" value="Unassembled WGS sequence"/>
</dbReference>
<evidence type="ECO:0000313" key="2">
    <source>
        <dbReference type="Proteomes" id="UP000030680"/>
    </source>
</evidence>
<reference evidence="2" key="1">
    <citation type="journal article" date="2013" name="Science">
        <title>Gene transfer from bacteria and archaea facilitated evolution of an extremophilic eukaryote.</title>
        <authorList>
            <person name="Schonknecht G."/>
            <person name="Chen W.H."/>
            <person name="Ternes C.M."/>
            <person name="Barbier G.G."/>
            <person name="Shrestha R.P."/>
            <person name="Stanke M."/>
            <person name="Brautigam A."/>
            <person name="Baker B.J."/>
            <person name="Banfield J.F."/>
            <person name="Garavito R.M."/>
            <person name="Carr K."/>
            <person name="Wilkerson C."/>
            <person name="Rensing S.A."/>
            <person name="Gagneul D."/>
            <person name="Dickenson N.E."/>
            <person name="Oesterhelt C."/>
            <person name="Lercher M.J."/>
            <person name="Weber A.P."/>
        </authorList>
    </citation>
    <scope>NUCLEOTIDE SEQUENCE [LARGE SCALE GENOMIC DNA]</scope>
    <source>
        <strain evidence="2">074W</strain>
    </source>
</reference>
<dbReference type="GeneID" id="17086738"/>
<evidence type="ECO:0000313" key="1">
    <source>
        <dbReference type="EMBL" id="EME27858.1"/>
    </source>
</evidence>
<accession>M2XW78</accession>
<gene>
    <name evidence="1" type="ORF">Gasu_46770</name>
</gene>
<keyword evidence="2" id="KW-1185">Reference proteome</keyword>
<dbReference type="EMBL" id="KB454527">
    <property type="protein sequence ID" value="EME27858.1"/>
    <property type="molecule type" value="Genomic_DNA"/>
</dbReference>
<proteinExistence type="predicted"/>
<protein>
    <submittedName>
        <fullName evidence="1">Uncharacterized protein</fullName>
    </submittedName>
</protein>
<organism evidence="1 2">
    <name type="scientific">Galdieria sulphuraria</name>
    <name type="common">Red alga</name>
    <dbReference type="NCBI Taxonomy" id="130081"/>
    <lineage>
        <taxon>Eukaryota</taxon>
        <taxon>Rhodophyta</taxon>
        <taxon>Bangiophyceae</taxon>
        <taxon>Galdieriales</taxon>
        <taxon>Galdieriaceae</taxon>
        <taxon>Galdieria</taxon>
    </lineage>
</organism>
<dbReference type="RefSeq" id="XP_005704378.1">
    <property type="nucleotide sequence ID" value="XM_005704321.1"/>
</dbReference>